<dbReference type="RefSeq" id="YP_009225304.1">
    <property type="nucleotide sequence ID" value="NC_029093.1"/>
</dbReference>
<gene>
    <name evidence="1" type="primary">17</name>
    <name evidence="1" type="ORF">SEA_MINDY_17</name>
</gene>
<accession>A0A0F6SJY9</accession>
<evidence type="ECO:0000313" key="2">
    <source>
        <dbReference type="Proteomes" id="UP000201946"/>
    </source>
</evidence>
<evidence type="ECO:0000313" key="1">
    <source>
        <dbReference type="EMBL" id="AKF15047.1"/>
    </source>
</evidence>
<dbReference type="EMBL" id="KR080204">
    <property type="protein sequence ID" value="AKF15047.1"/>
    <property type="molecule type" value="Genomic_DNA"/>
</dbReference>
<dbReference type="KEGG" id="vg:26796300"/>
<reference evidence="1 2" key="1">
    <citation type="journal article" date="2015" name="Genome Announc.">
        <title>Genome Sequence of Mycobacteriophage Mindy.</title>
        <authorList>
            <person name="Pope W.H."/>
            <person name="Bernstein N.I."/>
            <person name="Fasolas C.S."/>
            <person name="Mezghani N."/>
            <person name="Pressimone C.A."/>
            <person name="Selvakumar P."/>
            <person name="Stanton A.C."/>
            <person name="Lapin J.S."/>
            <person name="Prout A.K."/>
            <person name="Grubb S.R."/>
            <person name="Warner M.H."/>
            <person name="Bowman C.A."/>
            <person name="Russell D.A."/>
            <person name="Hatfull G.F."/>
        </authorList>
    </citation>
    <scope>NUCLEOTIDE SEQUENCE [LARGE SCALE GENOMIC DNA]</scope>
</reference>
<proteinExistence type="predicted"/>
<sequence length="126" mass="13806">MKGLGNLISKADINAAIVASPAVHAGLIAKAKEVQEYWVEYWNSIPHPHSRTHTLKSGYVENPGDYAKSIRVSFIKSKSGLPKARVMATDYKSWWIEYGAKHMPEFAPRAHTLAHFEGGGATTVSA</sequence>
<name>A0A0F6SJY9_9CAUD</name>
<dbReference type="GeneID" id="26796300"/>
<organism evidence="1 2">
    <name type="scientific">Mycobacterium phage Mindy</name>
    <dbReference type="NCBI Taxonomy" id="1647311"/>
    <lineage>
        <taxon>Viruses</taxon>
        <taxon>Duplodnaviria</taxon>
        <taxon>Heunggongvirae</taxon>
        <taxon>Uroviricota</taxon>
        <taxon>Caudoviricetes</taxon>
        <taxon>Kostyavirus</taxon>
        <taxon>Kostyavirus toto</taxon>
    </lineage>
</organism>
<protein>
    <submittedName>
        <fullName evidence="1">Head-to-tail connector</fullName>
    </submittedName>
</protein>
<dbReference type="Proteomes" id="UP000201946">
    <property type="component" value="Segment"/>
</dbReference>